<dbReference type="SUPFAM" id="SSF57903">
    <property type="entry name" value="FYVE/PHD zinc finger"/>
    <property type="match status" value="1"/>
</dbReference>
<dbReference type="CDD" id="cd15631">
    <property type="entry name" value="PHD_PHF23"/>
    <property type="match status" value="1"/>
</dbReference>
<evidence type="ECO:0000256" key="5">
    <source>
        <dbReference type="ARBA" id="ARBA00022771"/>
    </source>
</evidence>
<dbReference type="GO" id="GO:0008270">
    <property type="term" value="F:zinc ion binding"/>
    <property type="evidence" value="ECO:0007669"/>
    <property type="project" value="UniProtKB-KW"/>
</dbReference>
<keyword evidence="8" id="KW-0539">Nucleus</keyword>
<evidence type="ECO:0000256" key="7">
    <source>
        <dbReference type="ARBA" id="ARBA00023006"/>
    </source>
</evidence>
<keyword evidence="7" id="KW-0072">Autophagy</keyword>
<feature type="domain" description="Zinc finger PHD-type" evidence="12">
    <location>
        <begin position="242"/>
        <end position="286"/>
    </location>
</feature>
<evidence type="ECO:0000256" key="9">
    <source>
        <dbReference type="ARBA" id="ARBA00037151"/>
    </source>
</evidence>
<dbReference type="STRING" id="1676925.ENSPKIP00000014429"/>
<evidence type="ECO:0000256" key="6">
    <source>
        <dbReference type="ARBA" id="ARBA00022833"/>
    </source>
</evidence>
<feature type="compositionally biased region" description="Basic residues" evidence="11">
    <location>
        <begin position="148"/>
        <end position="168"/>
    </location>
</feature>
<keyword evidence="5" id="KW-0863">Zinc-finger</keyword>
<reference evidence="13" key="1">
    <citation type="submission" date="2025-08" db="UniProtKB">
        <authorList>
            <consortium name="Ensembl"/>
        </authorList>
    </citation>
    <scope>IDENTIFICATION</scope>
</reference>
<evidence type="ECO:0000256" key="4">
    <source>
        <dbReference type="ARBA" id="ARBA00022723"/>
    </source>
</evidence>
<dbReference type="PANTHER" id="PTHR14571">
    <property type="entry name" value="HISTONE-LYSINE N-METHYLTRANSFERASE SET-26-RELATED"/>
    <property type="match status" value="1"/>
</dbReference>
<dbReference type="InterPro" id="IPR013083">
    <property type="entry name" value="Znf_RING/FYVE/PHD"/>
</dbReference>
<dbReference type="Proteomes" id="UP000261540">
    <property type="component" value="Unplaced"/>
</dbReference>
<evidence type="ECO:0000313" key="13">
    <source>
        <dbReference type="Ensembl" id="ENSPKIP00000014429.1"/>
    </source>
</evidence>
<keyword evidence="6" id="KW-0862">Zinc</keyword>
<evidence type="ECO:0000256" key="3">
    <source>
        <dbReference type="ARBA" id="ARBA00022490"/>
    </source>
</evidence>
<dbReference type="GeneTree" id="ENSGT00530000063882"/>
<dbReference type="SMART" id="SM00249">
    <property type="entry name" value="PHD"/>
    <property type="match status" value="1"/>
</dbReference>
<dbReference type="InterPro" id="IPR001965">
    <property type="entry name" value="Znf_PHD"/>
</dbReference>
<protein>
    <submittedName>
        <fullName evidence="13">PHD finger protein 23b</fullName>
    </submittedName>
</protein>
<keyword evidence="4" id="KW-0479">Metal-binding</keyword>
<dbReference type="GO" id="GO:1901097">
    <property type="term" value="P:negative regulation of autophagosome maturation"/>
    <property type="evidence" value="ECO:0007669"/>
    <property type="project" value="TreeGrafter"/>
</dbReference>
<dbReference type="InterPro" id="IPR019786">
    <property type="entry name" value="Zinc_finger_PHD-type_CS"/>
</dbReference>
<comment type="function">
    <text evidence="9">Acts as a negative regulator of autophagy.</text>
</comment>
<dbReference type="GO" id="GO:0006914">
    <property type="term" value="P:autophagy"/>
    <property type="evidence" value="ECO:0007669"/>
    <property type="project" value="UniProtKB-KW"/>
</dbReference>
<dbReference type="GO" id="GO:0005737">
    <property type="term" value="C:cytoplasm"/>
    <property type="evidence" value="ECO:0007669"/>
    <property type="project" value="UniProtKB-SubCell"/>
</dbReference>
<evidence type="ECO:0000256" key="10">
    <source>
        <dbReference type="ARBA" id="ARBA00037988"/>
    </source>
</evidence>
<dbReference type="AlphaFoldDB" id="A0A3B3R865"/>
<accession>A0A3B3R865</accession>
<name>A0A3B3R865_9TELE</name>
<feature type="region of interest" description="Disordered" evidence="11">
    <location>
        <begin position="50"/>
        <end position="72"/>
    </location>
</feature>
<gene>
    <name evidence="13" type="primary">PHF23</name>
</gene>
<dbReference type="InterPro" id="IPR011011">
    <property type="entry name" value="Znf_FYVE_PHD"/>
</dbReference>
<proteinExistence type="inferred from homology"/>
<evidence type="ECO:0000256" key="2">
    <source>
        <dbReference type="ARBA" id="ARBA00004496"/>
    </source>
</evidence>
<dbReference type="GO" id="GO:1902902">
    <property type="term" value="P:negative regulation of autophagosome assembly"/>
    <property type="evidence" value="ECO:0007669"/>
    <property type="project" value="TreeGrafter"/>
</dbReference>
<feature type="compositionally biased region" description="Low complexity" evidence="11">
    <location>
        <begin position="56"/>
        <end position="65"/>
    </location>
</feature>
<reference evidence="13" key="2">
    <citation type="submission" date="2025-09" db="UniProtKB">
        <authorList>
            <consortium name="Ensembl"/>
        </authorList>
    </citation>
    <scope>IDENTIFICATION</scope>
</reference>
<dbReference type="Ensembl" id="ENSPKIT00000038869.1">
    <property type="protein sequence ID" value="ENSPKIP00000014429.1"/>
    <property type="gene ID" value="ENSPKIG00000001497.1"/>
</dbReference>
<organism evidence="13 14">
    <name type="scientific">Paramormyrops kingsleyae</name>
    <dbReference type="NCBI Taxonomy" id="1676925"/>
    <lineage>
        <taxon>Eukaryota</taxon>
        <taxon>Metazoa</taxon>
        <taxon>Chordata</taxon>
        <taxon>Craniata</taxon>
        <taxon>Vertebrata</taxon>
        <taxon>Euteleostomi</taxon>
        <taxon>Actinopterygii</taxon>
        <taxon>Neopterygii</taxon>
        <taxon>Teleostei</taxon>
        <taxon>Osteoglossocephala</taxon>
        <taxon>Osteoglossomorpha</taxon>
        <taxon>Osteoglossiformes</taxon>
        <taxon>Mormyridae</taxon>
        <taxon>Paramormyrops</taxon>
    </lineage>
</organism>
<dbReference type="OrthoDB" id="79252at2759"/>
<feature type="region of interest" description="Disordered" evidence="11">
    <location>
        <begin position="107"/>
        <end position="225"/>
    </location>
</feature>
<evidence type="ECO:0000259" key="12">
    <source>
        <dbReference type="SMART" id="SM00249"/>
    </source>
</evidence>
<dbReference type="Gene3D" id="3.30.40.10">
    <property type="entry name" value="Zinc/RING finger domain, C3HC4 (zinc finger)"/>
    <property type="match status" value="1"/>
</dbReference>
<sequence>MLEIMAEHQDTLLKCKTEPLPSEGRKRTVEDFNKFCSFVLAYAGYIPTPKEETTWSPASSSSSGASGEGDGASDLHTIHTFVRKARVNKGKNLRGLHEGGPLLDKMRLKDSLYGGHGGGKTERRKEKRLKKLTLGASEADRGGSTGGKRARIKHSQNPKSPKCPKKPKNSAQSETDSEAPPVKQEERTAAEAAEEGDVGPEVQVLGEESTREAEASSSEGETWIADEDIMVESGDDSWDLITCYCGKPFAGRPMIECNHCGVWVHLSCAKIRKSNVPDIFYCHKCRDCRQDRRSGHKKDT</sequence>
<evidence type="ECO:0000256" key="11">
    <source>
        <dbReference type="SAM" id="MobiDB-lite"/>
    </source>
</evidence>
<dbReference type="PANTHER" id="PTHR14571:SF8">
    <property type="entry name" value="PHD FINGER PROTEIN 23"/>
    <property type="match status" value="1"/>
</dbReference>
<keyword evidence="14" id="KW-1185">Reference proteome</keyword>
<dbReference type="PROSITE" id="PS01359">
    <property type="entry name" value="ZF_PHD_1"/>
    <property type="match status" value="1"/>
</dbReference>
<evidence type="ECO:0000256" key="1">
    <source>
        <dbReference type="ARBA" id="ARBA00004123"/>
    </source>
</evidence>
<dbReference type="GO" id="GO:0005634">
    <property type="term" value="C:nucleus"/>
    <property type="evidence" value="ECO:0007669"/>
    <property type="project" value="UniProtKB-SubCell"/>
</dbReference>
<dbReference type="GO" id="GO:0031398">
    <property type="term" value="P:positive regulation of protein ubiquitination"/>
    <property type="evidence" value="ECO:0007669"/>
    <property type="project" value="TreeGrafter"/>
</dbReference>
<comment type="subcellular location">
    <subcellularLocation>
        <location evidence="2">Cytoplasm</location>
    </subcellularLocation>
    <subcellularLocation>
        <location evidence="1">Nucleus</location>
    </subcellularLocation>
</comment>
<keyword evidence="3" id="KW-0963">Cytoplasm</keyword>
<dbReference type="Pfam" id="PF13831">
    <property type="entry name" value="PHD_2"/>
    <property type="match status" value="1"/>
</dbReference>
<evidence type="ECO:0000313" key="14">
    <source>
        <dbReference type="Proteomes" id="UP000261540"/>
    </source>
</evidence>
<dbReference type="InterPro" id="IPR019787">
    <property type="entry name" value="Znf_PHD-finger"/>
</dbReference>
<comment type="similarity">
    <text evidence="10">Belongs to the PHF23 family.</text>
</comment>
<evidence type="ECO:0000256" key="8">
    <source>
        <dbReference type="ARBA" id="ARBA00023242"/>
    </source>
</evidence>